<dbReference type="PANTHER" id="PTHR24422:SF19">
    <property type="entry name" value="CHEMOTAXIS PROTEIN METHYLTRANSFERASE"/>
    <property type="match status" value="1"/>
</dbReference>
<feature type="domain" description="CheR-type methyltransferase" evidence="6">
    <location>
        <begin position="1"/>
        <end position="267"/>
    </location>
</feature>
<dbReference type="Pfam" id="PF03705">
    <property type="entry name" value="CheR_N"/>
    <property type="match status" value="1"/>
</dbReference>
<protein>
    <recommendedName>
        <fullName evidence="2">protein-glutamate O-methyltransferase</fullName>
        <ecNumber evidence="2">2.1.1.80</ecNumber>
    </recommendedName>
</protein>
<evidence type="ECO:0000313" key="7">
    <source>
        <dbReference type="EMBL" id="QSO49912.1"/>
    </source>
</evidence>
<dbReference type="GO" id="GO:0008983">
    <property type="term" value="F:protein-glutamate O-methyltransferase activity"/>
    <property type="evidence" value="ECO:0007669"/>
    <property type="project" value="UniProtKB-EC"/>
</dbReference>
<keyword evidence="3" id="KW-0489">Methyltransferase</keyword>
<dbReference type="PROSITE" id="PS50123">
    <property type="entry name" value="CHER"/>
    <property type="match status" value="1"/>
</dbReference>
<dbReference type="PRINTS" id="PR00996">
    <property type="entry name" value="CHERMTFRASE"/>
</dbReference>
<reference evidence="7 8" key="1">
    <citation type="submission" date="2021-02" db="EMBL/GenBank/DDBJ databases">
        <title>Alicyclobacillus curvatus sp. nov. and Alicyclobacillus mengziensis sp. nov., two acidophilic bacteria isolated from acid mine drainage.</title>
        <authorList>
            <person name="Huang Y."/>
        </authorList>
    </citation>
    <scope>NUCLEOTIDE SEQUENCE [LARGE SCALE GENOMIC DNA]</scope>
    <source>
        <strain evidence="7 8">S30H14</strain>
    </source>
</reference>
<accession>A0A9X7W3Q5</accession>
<dbReference type="EMBL" id="CP071182">
    <property type="protein sequence ID" value="QSO49912.1"/>
    <property type="molecule type" value="Genomic_DNA"/>
</dbReference>
<dbReference type="Gene3D" id="3.40.50.150">
    <property type="entry name" value="Vaccinia Virus protein VP39"/>
    <property type="match status" value="1"/>
</dbReference>
<evidence type="ECO:0000256" key="3">
    <source>
        <dbReference type="ARBA" id="ARBA00022603"/>
    </source>
</evidence>
<dbReference type="InterPro" id="IPR050903">
    <property type="entry name" value="Bact_Chemotaxis_MeTrfase"/>
</dbReference>
<keyword evidence="8" id="KW-1185">Reference proteome</keyword>
<dbReference type="SMART" id="SM00138">
    <property type="entry name" value="MeTrc"/>
    <property type="match status" value="1"/>
</dbReference>
<comment type="catalytic activity">
    <reaction evidence="1">
        <text>L-glutamyl-[protein] + S-adenosyl-L-methionine = [protein]-L-glutamate 5-O-methyl ester + S-adenosyl-L-homocysteine</text>
        <dbReference type="Rhea" id="RHEA:24452"/>
        <dbReference type="Rhea" id="RHEA-COMP:10208"/>
        <dbReference type="Rhea" id="RHEA-COMP:10311"/>
        <dbReference type="ChEBI" id="CHEBI:29973"/>
        <dbReference type="ChEBI" id="CHEBI:57856"/>
        <dbReference type="ChEBI" id="CHEBI:59789"/>
        <dbReference type="ChEBI" id="CHEBI:82795"/>
        <dbReference type="EC" id="2.1.1.80"/>
    </reaction>
</comment>
<dbReference type="Pfam" id="PF01739">
    <property type="entry name" value="CheR"/>
    <property type="match status" value="1"/>
</dbReference>
<evidence type="ECO:0000313" key="8">
    <source>
        <dbReference type="Proteomes" id="UP000663505"/>
    </source>
</evidence>
<dbReference type="InterPro" id="IPR022641">
    <property type="entry name" value="CheR_N"/>
</dbReference>
<evidence type="ECO:0000259" key="6">
    <source>
        <dbReference type="PROSITE" id="PS50123"/>
    </source>
</evidence>
<dbReference type="GO" id="GO:0032259">
    <property type="term" value="P:methylation"/>
    <property type="evidence" value="ECO:0007669"/>
    <property type="project" value="UniProtKB-KW"/>
</dbReference>
<organism evidence="7 8">
    <name type="scientific">Alicyclobacillus mengziensis</name>
    <dbReference type="NCBI Taxonomy" id="2931921"/>
    <lineage>
        <taxon>Bacteria</taxon>
        <taxon>Bacillati</taxon>
        <taxon>Bacillota</taxon>
        <taxon>Bacilli</taxon>
        <taxon>Bacillales</taxon>
        <taxon>Alicyclobacillaceae</taxon>
        <taxon>Alicyclobacillus</taxon>
    </lineage>
</organism>
<keyword evidence="4" id="KW-0808">Transferase</keyword>
<sequence length="278" mass="31998">MTDEPPFCEPDFLEFADRIKRKLGLDLLLYKQPQVRRRLNTLRLRKGYVTFSEFFRNIDTNPQMQKEFIDQLTINVTEFYRNPERWKVLSEQIVPEILTRSNTIKCWSAACSTGEEPYSIAMVLSAHLSLRNVDILATDLDAAVMQTAKTGTYSPEAVKCVPSNVFGQHLSLETDGHYSVSEDIKRRVRFQQHNLLAEPPETAFDLIVCRNVLIYFTPVAKDLLIARFSRALKPGGYLFVGGTEQITNPAVFDLESPYTFFYRKRGGQQHENKSSCRR</sequence>
<dbReference type="Proteomes" id="UP000663505">
    <property type="component" value="Chromosome"/>
</dbReference>
<evidence type="ECO:0000256" key="1">
    <source>
        <dbReference type="ARBA" id="ARBA00001541"/>
    </source>
</evidence>
<evidence type="ECO:0000256" key="5">
    <source>
        <dbReference type="ARBA" id="ARBA00022691"/>
    </source>
</evidence>
<evidence type="ECO:0000256" key="4">
    <source>
        <dbReference type="ARBA" id="ARBA00022679"/>
    </source>
</evidence>
<keyword evidence="5" id="KW-0949">S-adenosyl-L-methionine</keyword>
<dbReference type="CDD" id="cd02440">
    <property type="entry name" value="AdoMet_MTases"/>
    <property type="match status" value="1"/>
</dbReference>
<dbReference type="InterPro" id="IPR036804">
    <property type="entry name" value="CheR_N_sf"/>
</dbReference>
<dbReference type="AlphaFoldDB" id="A0A9X7W3Q5"/>
<dbReference type="Gene3D" id="1.10.155.10">
    <property type="entry name" value="Chemotaxis receptor methyltransferase CheR, N-terminal domain"/>
    <property type="match status" value="1"/>
</dbReference>
<dbReference type="InterPro" id="IPR000780">
    <property type="entry name" value="CheR_MeTrfase"/>
</dbReference>
<dbReference type="PANTHER" id="PTHR24422">
    <property type="entry name" value="CHEMOTAXIS PROTEIN METHYLTRANSFERASE"/>
    <property type="match status" value="1"/>
</dbReference>
<dbReference type="EC" id="2.1.1.80" evidence="2"/>
<dbReference type="InterPro" id="IPR029063">
    <property type="entry name" value="SAM-dependent_MTases_sf"/>
</dbReference>
<proteinExistence type="predicted"/>
<dbReference type="InterPro" id="IPR022642">
    <property type="entry name" value="CheR_C"/>
</dbReference>
<dbReference type="KEGG" id="afx:JZ786_16175"/>
<gene>
    <name evidence="7" type="ORF">JZ786_16175</name>
</gene>
<dbReference type="SUPFAM" id="SSF47757">
    <property type="entry name" value="Chemotaxis receptor methyltransferase CheR, N-terminal domain"/>
    <property type="match status" value="1"/>
</dbReference>
<name>A0A9X7W3Q5_9BACL</name>
<dbReference type="SUPFAM" id="SSF53335">
    <property type="entry name" value="S-adenosyl-L-methionine-dependent methyltransferases"/>
    <property type="match status" value="1"/>
</dbReference>
<evidence type="ECO:0000256" key="2">
    <source>
        <dbReference type="ARBA" id="ARBA00012534"/>
    </source>
</evidence>